<dbReference type="NCBIfam" id="TIGR02135">
    <property type="entry name" value="phoU_full"/>
    <property type="match status" value="1"/>
</dbReference>
<keyword evidence="5 7" id="KW-0963">Cytoplasm</keyword>
<reference evidence="9" key="1">
    <citation type="submission" date="2020-08" db="EMBL/GenBank/DDBJ databases">
        <title>Genomic insights into the carbon and energy metabolism of the first obligate autotrophic acetogenic bacterium Aceticella autotrophica gen. nov., sp. nov.</title>
        <authorList>
            <person name="Toshchakov S.V."/>
            <person name="Elcheninov A.G."/>
            <person name="Kublanov I.V."/>
            <person name="Frolov E.N."/>
            <person name="Lebedinsky A.V."/>
        </authorList>
    </citation>
    <scope>NUCLEOTIDE SEQUENCE</scope>
    <source>
        <strain evidence="9">3443-3Ac</strain>
    </source>
</reference>
<dbReference type="FunFam" id="1.20.58.220:FF:000004">
    <property type="entry name" value="Phosphate-specific transport system accessory protein PhoU"/>
    <property type="match status" value="1"/>
</dbReference>
<dbReference type="Pfam" id="PF01895">
    <property type="entry name" value="PhoU"/>
    <property type="match status" value="2"/>
</dbReference>
<evidence type="ECO:0000256" key="3">
    <source>
        <dbReference type="ARBA" id="ARBA00011738"/>
    </source>
</evidence>
<evidence type="ECO:0000256" key="1">
    <source>
        <dbReference type="ARBA" id="ARBA00004496"/>
    </source>
</evidence>
<evidence type="ECO:0000256" key="6">
    <source>
        <dbReference type="ARBA" id="ARBA00022592"/>
    </source>
</evidence>
<dbReference type="InterPro" id="IPR028366">
    <property type="entry name" value="PhoU"/>
</dbReference>
<feature type="domain" description="PhoU" evidence="8">
    <location>
        <begin position="17"/>
        <end position="104"/>
    </location>
</feature>
<dbReference type="RefSeq" id="WP_284680659.1">
    <property type="nucleotide sequence ID" value="NZ_CP060096.1"/>
</dbReference>
<evidence type="ECO:0000313" key="10">
    <source>
        <dbReference type="Proteomes" id="UP000671913"/>
    </source>
</evidence>
<dbReference type="AlphaFoldDB" id="A0A975GB45"/>
<dbReference type="PANTHER" id="PTHR42930:SF3">
    <property type="entry name" value="PHOSPHATE-SPECIFIC TRANSPORT SYSTEM ACCESSORY PROTEIN PHOU"/>
    <property type="match status" value="1"/>
</dbReference>
<gene>
    <name evidence="9" type="primary">phoU</name>
    <name evidence="9" type="ORF">ACETAC_03415</name>
</gene>
<feature type="domain" description="PhoU" evidence="8">
    <location>
        <begin position="120"/>
        <end position="205"/>
    </location>
</feature>
<accession>A0A975GB45</accession>
<keyword evidence="10" id="KW-1185">Reference proteome</keyword>
<protein>
    <recommendedName>
        <fullName evidence="7">Phosphate-specific transport system accessory protein PhoU</fullName>
    </recommendedName>
</protein>
<dbReference type="SUPFAM" id="SSF109755">
    <property type="entry name" value="PhoU-like"/>
    <property type="match status" value="1"/>
</dbReference>
<dbReference type="GO" id="GO:0006817">
    <property type="term" value="P:phosphate ion transport"/>
    <property type="evidence" value="ECO:0007669"/>
    <property type="project" value="UniProtKB-KW"/>
</dbReference>
<evidence type="ECO:0000313" key="9">
    <source>
        <dbReference type="EMBL" id="QSZ27940.1"/>
    </source>
</evidence>
<organism evidence="9 10">
    <name type="scientific">Aceticella autotrophica</name>
    <dbReference type="NCBI Taxonomy" id="2755338"/>
    <lineage>
        <taxon>Bacteria</taxon>
        <taxon>Bacillati</taxon>
        <taxon>Bacillota</taxon>
        <taxon>Clostridia</taxon>
        <taxon>Thermoanaerobacterales</taxon>
        <taxon>Thermoanaerobacteraceae</taxon>
        <taxon>Aceticella</taxon>
    </lineage>
</organism>
<dbReference type="InterPro" id="IPR038078">
    <property type="entry name" value="PhoU-like_sf"/>
</dbReference>
<comment type="subunit">
    <text evidence="3 7">Homodimer.</text>
</comment>
<evidence type="ECO:0000256" key="7">
    <source>
        <dbReference type="PIRNR" id="PIRNR003107"/>
    </source>
</evidence>
<dbReference type="PANTHER" id="PTHR42930">
    <property type="entry name" value="PHOSPHATE-SPECIFIC TRANSPORT SYSTEM ACCESSORY PROTEIN PHOU"/>
    <property type="match status" value="1"/>
</dbReference>
<keyword evidence="6 7" id="KW-0592">Phosphate transport</keyword>
<dbReference type="Proteomes" id="UP000671913">
    <property type="component" value="Chromosome"/>
</dbReference>
<dbReference type="GO" id="GO:0005737">
    <property type="term" value="C:cytoplasm"/>
    <property type="evidence" value="ECO:0007669"/>
    <property type="project" value="UniProtKB-SubCell"/>
</dbReference>
<dbReference type="PIRSF" id="PIRSF003107">
    <property type="entry name" value="PhoU"/>
    <property type="match status" value="1"/>
</dbReference>
<comment type="similarity">
    <text evidence="2 7">Belongs to the PhoU family.</text>
</comment>
<sequence>MNRTNFEKQLEELHYDVLKMGSLVEEAITNAILSLVNHDVGLAQKVIDEDERIDKMEIDIDDKCVKIIIMQQPIAKDLRIVITCLKLVTDLERMADHAVDIAKITKRIADQKYIKPLIDIPKMGEIVKEMVKLSLDSYVHQDIKLAKTISQKDDIIDGLYKQIFSELLMFMIEDSTTINQATQFLFVARHLERIADHATNICEWVTFLESGKHIDLNE</sequence>
<name>A0A975GB45_9THEO</name>
<dbReference type="KEGG" id="aaut:ACETAC_03415"/>
<comment type="function">
    <text evidence="7">Plays a role in the regulation of phosphate uptake.</text>
</comment>
<dbReference type="EMBL" id="CP060096">
    <property type="protein sequence ID" value="QSZ27940.1"/>
    <property type="molecule type" value="Genomic_DNA"/>
</dbReference>
<keyword evidence="4 7" id="KW-0813">Transport</keyword>
<evidence type="ECO:0000256" key="2">
    <source>
        <dbReference type="ARBA" id="ARBA00008107"/>
    </source>
</evidence>
<dbReference type="GO" id="GO:0045936">
    <property type="term" value="P:negative regulation of phosphate metabolic process"/>
    <property type="evidence" value="ECO:0007669"/>
    <property type="project" value="InterPro"/>
</dbReference>
<comment type="subcellular location">
    <subcellularLocation>
        <location evidence="1 7">Cytoplasm</location>
    </subcellularLocation>
</comment>
<dbReference type="InterPro" id="IPR026022">
    <property type="entry name" value="PhoU_dom"/>
</dbReference>
<evidence type="ECO:0000256" key="4">
    <source>
        <dbReference type="ARBA" id="ARBA00022448"/>
    </source>
</evidence>
<evidence type="ECO:0000259" key="8">
    <source>
        <dbReference type="Pfam" id="PF01895"/>
    </source>
</evidence>
<dbReference type="Gene3D" id="1.20.58.220">
    <property type="entry name" value="Phosphate transport system protein phou homolog 2, domain 2"/>
    <property type="match status" value="1"/>
</dbReference>
<dbReference type="GO" id="GO:0030643">
    <property type="term" value="P:intracellular phosphate ion homeostasis"/>
    <property type="evidence" value="ECO:0007669"/>
    <property type="project" value="InterPro"/>
</dbReference>
<evidence type="ECO:0000256" key="5">
    <source>
        <dbReference type="ARBA" id="ARBA00022490"/>
    </source>
</evidence>
<proteinExistence type="inferred from homology"/>